<organism evidence="3 4">
    <name type="scientific">Solanum pinnatisectum</name>
    <name type="common">tansyleaf nightshade</name>
    <dbReference type="NCBI Taxonomy" id="50273"/>
    <lineage>
        <taxon>Eukaryota</taxon>
        <taxon>Viridiplantae</taxon>
        <taxon>Streptophyta</taxon>
        <taxon>Embryophyta</taxon>
        <taxon>Tracheophyta</taxon>
        <taxon>Spermatophyta</taxon>
        <taxon>Magnoliopsida</taxon>
        <taxon>eudicotyledons</taxon>
        <taxon>Gunneridae</taxon>
        <taxon>Pentapetalae</taxon>
        <taxon>asterids</taxon>
        <taxon>lamiids</taxon>
        <taxon>Solanales</taxon>
        <taxon>Solanaceae</taxon>
        <taxon>Solanoideae</taxon>
        <taxon>Solaneae</taxon>
        <taxon>Solanum</taxon>
    </lineage>
</organism>
<name>A0AAV9M2Y0_9SOLN</name>
<dbReference type="InterPro" id="IPR013094">
    <property type="entry name" value="AB_hydrolase_3"/>
</dbReference>
<comment type="similarity">
    <text evidence="1">Belongs to the 'GDXG' lipolytic enzyme family.</text>
</comment>
<dbReference type="Pfam" id="PF07859">
    <property type="entry name" value="Abhydrolase_3"/>
    <property type="match status" value="1"/>
</dbReference>
<dbReference type="AlphaFoldDB" id="A0AAV9M2Y0"/>
<evidence type="ECO:0000256" key="1">
    <source>
        <dbReference type="ARBA" id="ARBA00010515"/>
    </source>
</evidence>
<keyword evidence="4" id="KW-1185">Reference proteome</keyword>
<dbReference type="Proteomes" id="UP001311915">
    <property type="component" value="Unassembled WGS sequence"/>
</dbReference>
<proteinExistence type="inferred from homology"/>
<dbReference type="PANTHER" id="PTHR23024">
    <property type="entry name" value="ARYLACETAMIDE DEACETYLASE"/>
    <property type="match status" value="1"/>
</dbReference>
<evidence type="ECO:0000259" key="2">
    <source>
        <dbReference type="Pfam" id="PF07859"/>
    </source>
</evidence>
<dbReference type="Gene3D" id="3.40.50.1820">
    <property type="entry name" value="alpha/beta hydrolase"/>
    <property type="match status" value="1"/>
</dbReference>
<comment type="caution">
    <text evidence="3">The sequence shown here is derived from an EMBL/GenBank/DDBJ whole genome shotgun (WGS) entry which is preliminary data.</text>
</comment>
<dbReference type="InterPro" id="IPR050466">
    <property type="entry name" value="Carboxylest/Gibb_receptor"/>
</dbReference>
<accession>A0AAV9M2Y0</accession>
<dbReference type="GO" id="GO:0016787">
    <property type="term" value="F:hydrolase activity"/>
    <property type="evidence" value="ECO:0007669"/>
    <property type="project" value="InterPro"/>
</dbReference>
<dbReference type="SUPFAM" id="SSF53474">
    <property type="entry name" value="alpha/beta-Hydrolases"/>
    <property type="match status" value="1"/>
</dbReference>
<protein>
    <recommendedName>
        <fullName evidence="2">Alpha/beta hydrolase fold-3 domain-containing protein</fullName>
    </recommendedName>
</protein>
<evidence type="ECO:0000313" key="4">
    <source>
        <dbReference type="Proteomes" id="UP001311915"/>
    </source>
</evidence>
<reference evidence="3 4" key="1">
    <citation type="submission" date="2023-10" db="EMBL/GenBank/DDBJ databases">
        <title>Genome-Wide Identification Analysis in wild type Solanum Pinnatisectum Reveals Some Genes Defensing Phytophthora Infestans.</title>
        <authorList>
            <person name="Sun C."/>
        </authorList>
    </citation>
    <scope>NUCLEOTIDE SEQUENCE [LARGE SCALE GENOMIC DNA]</scope>
    <source>
        <strain evidence="3">LQN</strain>
        <tissue evidence="3">Leaf</tissue>
    </source>
</reference>
<dbReference type="InterPro" id="IPR029058">
    <property type="entry name" value="AB_hydrolase_fold"/>
</dbReference>
<dbReference type="PANTHER" id="PTHR23024:SF614">
    <property type="entry name" value="CARBOXYLESTERASE 12-RELATED"/>
    <property type="match status" value="1"/>
</dbReference>
<dbReference type="EMBL" id="JAWPEI010000003">
    <property type="protein sequence ID" value="KAK4732133.1"/>
    <property type="molecule type" value="Genomic_DNA"/>
</dbReference>
<evidence type="ECO:0000313" key="3">
    <source>
        <dbReference type="EMBL" id="KAK4732133.1"/>
    </source>
</evidence>
<gene>
    <name evidence="3" type="ORF">R3W88_025121</name>
</gene>
<feature type="domain" description="Alpha/beta hydrolase fold-3" evidence="2">
    <location>
        <begin position="80"/>
        <end position="156"/>
    </location>
</feature>
<sequence>MDSINPVVYDIPKLFKIYKDGSVENMILFLLPIIQSQVFHRKDIVLVPENNVMADGELRSSALFFISTQTEYIFHPYFGSNWPDPIWAYCCPENPKTDDPRFNPAVHLSLLSKLVCSKILICVGEKDFIRDRGWSYYEALKKYGWKGEVEIKETQALIKWLADFFQQSS</sequence>